<dbReference type="InterPro" id="IPR014854">
    <property type="entry name" value="Nse4_C"/>
</dbReference>
<comment type="subcellular location">
    <subcellularLocation>
        <location evidence="1 7">Nucleus</location>
    </subcellularLocation>
</comment>
<dbReference type="PANTHER" id="PTHR16140:SF0">
    <property type="entry name" value="NON-STRUCTURAL MAINTENANCE OF CHROMOSOMES ELEMENT 4"/>
    <property type="match status" value="1"/>
</dbReference>
<dbReference type="GO" id="GO:0006310">
    <property type="term" value="P:DNA recombination"/>
    <property type="evidence" value="ECO:0007669"/>
    <property type="project" value="UniProtKB-UniRule"/>
</dbReference>
<feature type="region of interest" description="Disordered" evidence="8">
    <location>
        <begin position="297"/>
        <end position="336"/>
    </location>
</feature>
<evidence type="ECO:0000256" key="6">
    <source>
        <dbReference type="ARBA" id="ARBA00023242"/>
    </source>
</evidence>
<comment type="function">
    <text evidence="7">Component of the SMC5-SMC6 complex, that promotes sister chromatid alignment after DNA damage and facilitates double-stranded DNA breaks (DSBs) repair via homologous recombination between sister chromatids.</text>
</comment>
<accession>A0A5B8MZA2</accession>
<evidence type="ECO:0000256" key="8">
    <source>
        <dbReference type="SAM" id="MobiDB-lite"/>
    </source>
</evidence>
<dbReference type="InterPro" id="IPR027786">
    <property type="entry name" value="Nse4/EID"/>
</dbReference>
<sequence>MKDRRKLREKYRELIVLSEENRDSTQWEKPEKLKEILATANELHGHVTKPREHAADTELLSTLAASGLSHAKKSLVWGKRLNTAKDLVNALKCEYLPGWTPKEATADQNLEEFDWEKAGAFASNYLNTVVGVTTMFGPFQDLMPKEARQASRRGPRQKLGEHVNPDELEDAQACCSEQQKTDKNMEEMLNILLDADNLDADGSVKMAELIFNPKSFSQTVENIFTLSFLVKDGRVKVVENTNDGCIMVSAMTRSREGVTQQMGQVQFISSFSMKTWRLMKEKIRESSCLMKHRTAEDLGLEVPESPDDAPPPRRKRASQQSPPRRRAAARRIMLDM</sequence>
<organism evidence="10 11">
    <name type="scientific">Chloropicon primus</name>
    <dbReference type="NCBI Taxonomy" id="1764295"/>
    <lineage>
        <taxon>Eukaryota</taxon>
        <taxon>Viridiplantae</taxon>
        <taxon>Chlorophyta</taxon>
        <taxon>Chloropicophyceae</taxon>
        <taxon>Chloropicales</taxon>
        <taxon>Chloropicaceae</taxon>
        <taxon>Chloropicon</taxon>
    </lineage>
</organism>
<keyword evidence="3 7" id="KW-0227">DNA damage</keyword>
<name>A0A5B8MZA2_9CHLO</name>
<evidence type="ECO:0000256" key="3">
    <source>
        <dbReference type="ARBA" id="ARBA00022763"/>
    </source>
</evidence>
<dbReference type="Proteomes" id="UP000316726">
    <property type="component" value="Chromosome 15"/>
</dbReference>
<dbReference type="OrthoDB" id="361242at2759"/>
<dbReference type="PANTHER" id="PTHR16140">
    <property type="entry name" value="NON-STRUCTURAL MAINTENANCE OF CHROMOSOMES ELEMENT 4"/>
    <property type="match status" value="1"/>
</dbReference>
<keyword evidence="5 7" id="KW-0234">DNA repair</keyword>
<keyword evidence="6 7" id="KW-0539">Nucleus</keyword>
<keyword evidence="4 7" id="KW-0233">DNA recombination</keyword>
<reference evidence="10 11" key="1">
    <citation type="submission" date="2018-07" db="EMBL/GenBank/DDBJ databases">
        <title>The complete nuclear genome of the prasinophyte Chloropicon primus (CCMP1205).</title>
        <authorList>
            <person name="Pombert J.-F."/>
            <person name="Otis C."/>
            <person name="Turmel M."/>
            <person name="Lemieux C."/>
        </authorList>
    </citation>
    <scope>NUCLEOTIDE SEQUENCE [LARGE SCALE GENOMIC DNA]</scope>
    <source>
        <strain evidence="10 11">CCMP1205</strain>
    </source>
</reference>
<dbReference type="STRING" id="1764295.A0A5B8MZA2"/>
<protein>
    <recommendedName>
        <fullName evidence="7">Non-structural maintenance of chromosomes element 4</fullName>
    </recommendedName>
</protein>
<dbReference type="GO" id="GO:0005634">
    <property type="term" value="C:nucleus"/>
    <property type="evidence" value="ECO:0007669"/>
    <property type="project" value="UniProtKB-SubCell"/>
</dbReference>
<comment type="similarity">
    <text evidence="2 7">Belongs to the NSE4 family.</text>
</comment>
<feature type="compositionally biased region" description="Basic residues" evidence="8">
    <location>
        <begin position="312"/>
        <end position="329"/>
    </location>
</feature>
<gene>
    <name evidence="10" type="ORF">A3770_15p75330</name>
</gene>
<evidence type="ECO:0000256" key="4">
    <source>
        <dbReference type="ARBA" id="ARBA00023172"/>
    </source>
</evidence>
<evidence type="ECO:0000256" key="5">
    <source>
        <dbReference type="ARBA" id="ARBA00023204"/>
    </source>
</evidence>
<evidence type="ECO:0000256" key="1">
    <source>
        <dbReference type="ARBA" id="ARBA00004123"/>
    </source>
</evidence>
<evidence type="ECO:0000259" key="9">
    <source>
        <dbReference type="Pfam" id="PF08743"/>
    </source>
</evidence>
<evidence type="ECO:0000256" key="2">
    <source>
        <dbReference type="ARBA" id="ARBA00008997"/>
    </source>
</evidence>
<comment type="subunit">
    <text evidence="7">Component of the SMC5-SMC6 complex.</text>
</comment>
<proteinExistence type="inferred from homology"/>
<evidence type="ECO:0000313" key="10">
    <source>
        <dbReference type="EMBL" id="QDZ25015.1"/>
    </source>
</evidence>
<feature type="domain" description="Non-structural maintenance of chromosome element 4 C-terminal" evidence="9">
    <location>
        <begin position="204"/>
        <end position="287"/>
    </location>
</feature>
<dbReference type="GO" id="GO:0030915">
    <property type="term" value="C:Smc5-Smc6 complex"/>
    <property type="evidence" value="ECO:0007669"/>
    <property type="project" value="UniProtKB-UniRule"/>
</dbReference>
<dbReference type="AlphaFoldDB" id="A0A5B8MZA2"/>
<dbReference type="EMBL" id="CP031048">
    <property type="protein sequence ID" value="QDZ25015.1"/>
    <property type="molecule type" value="Genomic_DNA"/>
</dbReference>
<dbReference type="GO" id="GO:0006281">
    <property type="term" value="P:DNA repair"/>
    <property type="evidence" value="ECO:0007669"/>
    <property type="project" value="UniProtKB-UniRule"/>
</dbReference>
<keyword evidence="11" id="KW-1185">Reference proteome</keyword>
<evidence type="ECO:0000313" key="11">
    <source>
        <dbReference type="Proteomes" id="UP000316726"/>
    </source>
</evidence>
<evidence type="ECO:0000256" key="7">
    <source>
        <dbReference type="RuleBase" id="RU365071"/>
    </source>
</evidence>
<dbReference type="Pfam" id="PF08743">
    <property type="entry name" value="Nse4_C"/>
    <property type="match status" value="1"/>
</dbReference>